<organism evidence="1 2">
    <name type="scientific">Ambrosiozyma monospora</name>
    <name type="common">Yeast</name>
    <name type="synonym">Endomycopsis monosporus</name>
    <dbReference type="NCBI Taxonomy" id="43982"/>
    <lineage>
        <taxon>Eukaryota</taxon>
        <taxon>Fungi</taxon>
        <taxon>Dikarya</taxon>
        <taxon>Ascomycota</taxon>
        <taxon>Saccharomycotina</taxon>
        <taxon>Pichiomycetes</taxon>
        <taxon>Pichiales</taxon>
        <taxon>Pichiaceae</taxon>
        <taxon>Ambrosiozyma</taxon>
    </lineage>
</organism>
<accession>A0ACB5U588</accession>
<name>A0ACB5U588_AMBMO</name>
<reference evidence="1" key="1">
    <citation type="submission" date="2023-04" db="EMBL/GenBank/DDBJ databases">
        <title>Ambrosiozyma monospora NBRC 10751.</title>
        <authorList>
            <person name="Ichikawa N."/>
            <person name="Sato H."/>
            <person name="Tonouchi N."/>
        </authorList>
    </citation>
    <scope>NUCLEOTIDE SEQUENCE</scope>
    <source>
        <strain evidence="1">NBRC 10751</strain>
    </source>
</reference>
<evidence type="ECO:0000313" key="1">
    <source>
        <dbReference type="EMBL" id="GMF01724.1"/>
    </source>
</evidence>
<evidence type="ECO:0000313" key="2">
    <source>
        <dbReference type="Proteomes" id="UP001165064"/>
    </source>
</evidence>
<proteinExistence type="predicted"/>
<dbReference type="EMBL" id="BSXS01012045">
    <property type="protein sequence ID" value="GMF01724.1"/>
    <property type="molecule type" value="Genomic_DNA"/>
</dbReference>
<keyword evidence="2" id="KW-1185">Reference proteome</keyword>
<sequence length="126" mass="14121">MWGLHQSSKLWWSKFTGFLCSIGFKQHKEVGSLLTYEPNGKVLANFGYFIDDCIISAVNEATANLIVKKICSTFESVVSEKDANGCIDMLGINIKEVRHNGVQERLELNQADYITKLGDKVGIHRV</sequence>
<protein>
    <submittedName>
        <fullName evidence="1">Unnamed protein product</fullName>
    </submittedName>
</protein>
<dbReference type="Proteomes" id="UP001165064">
    <property type="component" value="Unassembled WGS sequence"/>
</dbReference>
<gene>
    <name evidence="1" type="ORF">Amon02_001131300</name>
</gene>
<comment type="caution">
    <text evidence="1">The sequence shown here is derived from an EMBL/GenBank/DDBJ whole genome shotgun (WGS) entry which is preliminary data.</text>
</comment>